<keyword evidence="2" id="KW-1185">Reference proteome</keyword>
<sequence>MVVGVMRGYDCSQSDGGGGGGGDTYLMVMKVVVMMVTGCNGDENESGESEGHYGGRLQRLSFIFRIAYTTKANYPSKAQAPRYIEDIRRRHKSEPKSPVVTVFALPSPKSD</sequence>
<dbReference type="Proteomes" id="UP001286313">
    <property type="component" value="Unassembled WGS sequence"/>
</dbReference>
<protein>
    <submittedName>
        <fullName evidence="1">Uncharacterized protein</fullName>
    </submittedName>
</protein>
<dbReference type="AlphaFoldDB" id="A0AAE1ELG7"/>
<gene>
    <name evidence="1" type="ORF">Pcinc_038568</name>
</gene>
<name>A0AAE1ELG7_PETCI</name>
<evidence type="ECO:0000313" key="1">
    <source>
        <dbReference type="EMBL" id="KAK3855000.1"/>
    </source>
</evidence>
<accession>A0AAE1ELG7</accession>
<reference evidence="1" key="1">
    <citation type="submission" date="2023-10" db="EMBL/GenBank/DDBJ databases">
        <title>Genome assemblies of two species of porcelain crab, Petrolisthes cinctipes and Petrolisthes manimaculis (Anomura: Porcellanidae).</title>
        <authorList>
            <person name="Angst P."/>
        </authorList>
    </citation>
    <scope>NUCLEOTIDE SEQUENCE</scope>
    <source>
        <strain evidence="1">PB745_01</strain>
        <tissue evidence="1">Gill</tissue>
    </source>
</reference>
<dbReference type="EMBL" id="JAWQEG010006387">
    <property type="protein sequence ID" value="KAK3855000.1"/>
    <property type="molecule type" value="Genomic_DNA"/>
</dbReference>
<evidence type="ECO:0000313" key="2">
    <source>
        <dbReference type="Proteomes" id="UP001286313"/>
    </source>
</evidence>
<organism evidence="1 2">
    <name type="scientific">Petrolisthes cinctipes</name>
    <name type="common">Flat porcelain crab</name>
    <dbReference type="NCBI Taxonomy" id="88211"/>
    <lineage>
        <taxon>Eukaryota</taxon>
        <taxon>Metazoa</taxon>
        <taxon>Ecdysozoa</taxon>
        <taxon>Arthropoda</taxon>
        <taxon>Crustacea</taxon>
        <taxon>Multicrustacea</taxon>
        <taxon>Malacostraca</taxon>
        <taxon>Eumalacostraca</taxon>
        <taxon>Eucarida</taxon>
        <taxon>Decapoda</taxon>
        <taxon>Pleocyemata</taxon>
        <taxon>Anomura</taxon>
        <taxon>Galatheoidea</taxon>
        <taxon>Porcellanidae</taxon>
        <taxon>Petrolisthes</taxon>
    </lineage>
</organism>
<proteinExistence type="predicted"/>
<comment type="caution">
    <text evidence="1">The sequence shown here is derived from an EMBL/GenBank/DDBJ whole genome shotgun (WGS) entry which is preliminary data.</text>
</comment>